<dbReference type="RefSeq" id="WP_149890932.1">
    <property type="nucleotide sequence ID" value="NZ_JBHUFA010000001.1"/>
</dbReference>
<dbReference type="Proteomes" id="UP001597327">
    <property type="component" value="Unassembled WGS sequence"/>
</dbReference>
<gene>
    <name evidence="2" type="ORF">ACFSC7_07350</name>
</gene>
<keyword evidence="1" id="KW-0472">Membrane</keyword>
<feature type="transmembrane region" description="Helical" evidence="1">
    <location>
        <begin position="36"/>
        <end position="55"/>
    </location>
</feature>
<keyword evidence="1" id="KW-0812">Transmembrane</keyword>
<sequence length="113" mass="12174">MFLIWRGWGLLLPLGVCLGGILGLFLYALVEGSVPGDLAPAIVAVGCSLGAYGALRICQRTDKGRLVVDKKTGEEILMVRGDSIFFIPVRFWFYLVVLATVALFVMGLAKLVG</sequence>
<proteinExistence type="predicted"/>
<comment type="caution">
    <text evidence="2">The sequence shown here is derived from an EMBL/GenBank/DDBJ whole genome shotgun (WGS) entry which is preliminary data.</text>
</comment>
<protein>
    <recommendedName>
        <fullName evidence="4">Transmembrane protein</fullName>
    </recommendedName>
</protein>
<reference evidence="3" key="1">
    <citation type="journal article" date="2019" name="Int. J. Syst. Evol. Microbiol.">
        <title>The Global Catalogue of Microorganisms (GCM) 10K type strain sequencing project: providing services to taxonomists for standard genome sequencing and annotation.</title>
        <authorList>
            <consortium name="The Broad Institute Genomics Platform"/>
            <consortium name="The Broad Institute Genome Sequencing Center for Infectious Disease"/>
            <person name="Wu L."/>
            <person name="Ma J."/>
        </authorList>
    </citation>
    <scope>NUCLEOTIDE SEQUENCE [LARGE SCALE GENOMIC DNA]</scope>
    <source>
        <strain evidence="3">JCM 3369</strain>
    </source>
</reference>
<accession>A0ABW4JW25</accession>
<evidence type="ECO:0000313" key="3">
    <source>
        <dbReference type="Proteomes" id="UP001597327"/>
    </source>
</evidence>
<evidence type="ECO:0000256" key="1">
    <source>
        <dbReference type="SAM" id="Phobius"/>
    </source>
</evidence>
<organism evidence="2 3">
    <name type="scientific">Roseibium aestuarii</name>
    <dbReference type="NCBI Taxonomy" id="2600299"/>
    <lineage>
        <taxon>Bacteria</taxon>
        <taxon>Pseudomonadati</taxon>
        <taxon>Pseudomonadota</taxon>
        <taxon>Alphaproteobacteria</taxon>
        <taxon>Hyphomicrobiales</taxon>
        <taxon>Stappiaceae</taxon>
        <taxon>Roseibium</taxon>
    </lineage>
</organism>
<keyword evidence="1" id="KW-1133">Transmembrane helix</keyword>
<feature type="transmembrane region" description="Helical" evidence="1">
    <location>
        <begin position="91"/>
        <end position="112"/>
    </location>
</feature>
<evidence type="ECO:0008006" key="4">
    <source>
        <dbReference type="Google" id="ProtNLM"/>
    </source>
</evidence>
<dbReference type="EMBL" id="JBHUFA010000001">
    <property type="protein sequence ID" value="MFD1695328.1"/>
    <property type="molecule type" value="Genomic_DNA"/>
</dbReference>
<feature type="transmembrane region" description="Helical" evidence="1">
    <location>
        <begin position="7"/>
        <end position="30"/>
    </location>
</feature>
<keyword evidence="3" id="KW-1185">Reference proteome</keyword>
<evidence type="ECO:0000313" key="2">
    <source>
        <dbReference type="EMBL" id="MFD1695328.1"/>
    </source>
</evidence>
<name>A0ABW4JW25_9HYPH</name>